<dbReference type="InterPro" id="IPR010201">
    <property type="entry name" value="HflK"/>
</dbReference>
<keyword evidence="4 6" id="KW-1133">Transmembrane helix</keyword>
<protein>
    <recommendedName>
        <fullName evidence="6">Protein HflK</fullName>
    </recommendedName>
</protein>
<dbReference type="Gene3D" id="3.30.479.30">
    <property type="entry name" value="Band 7 domain"/>
    <property type="match status" value="1"/>
</dbReference>
<evidence type="ECO:0000256" key="2">
    <source>
        <dbReference type="ARBA" id="ARBA00006971"/>
    </source>
</evidence>
<dbReference type="SUPFAM" id="SSF117892">
    <property type="entry name" value="Band 7/SPFH domain"/>
    <property type="match status" value="1"/>
</dbReference>
<dbReference type="PANTHER" id="PTHR43327">
    <property type="entry name" value="STOMATIN-LIKE PROTEIN 2, MITOCHONDRIAL"/>
    <property type="match status" value="1"/>
</dbReference>
<evidence type="ECO:0000259" key="7">
    <source>
        <dbReference type="SMART" id="SM00244"/>
    </source>
</evidence>
<dbReference type="EMBL" id="SOBG01000004">
    <property type="protein sequence ID" value="TDT70432.1"/>
    <property type="molecule type" value="Genomic_DNA"/>
</dbReference>
<keyword evidence="8" id="KW-0645">Protease</keyword>
<comment type="caution">
    <text evidence="8">The sequence shown here is derived from an EMBL/GenBank/DDBJ whole genome shotgun (WGS) entry which is preliminary data.</text>
</comment>
<dbReference type="GO" id="GO:0016020">
    <property type="term" value="C:membrane"/>
    <property type="evidence" value="ECO:0007669"/>
    <property type="project" value="UniProtKB-SubCell"/>
</dbReference>
<dbReference type="InterPro" id="IPR001107">
    <property type="entry name" value="Band_7"/>
</dbReference>
<reference evidence="8 9" key="1">
    <citation type="submission" date="2019-03" db="EMBL/GenBank/DDBJ databases">
        <title>Genomic Encyclopedia of Type Strains, Phase IV (KMG-IV): sequencing the most valuable type-strain genomes for metagenomic binning, comparative biology and taxonomic classification.</title>
        <authorList>
            <person name="Goeker M."/>
        </authorList>
    </citation>
    <scope>NUCLEOTIDE SEQUENCE [LARGE SCALE GENOMIC DNA]</scope>
    <source>
        <strain evidence="8 9">DSM 100055</strain>
    </source>
</reference>
<keyword evidence="9" id="KW-1185">Reference proteome</keyword>
<dbReference type="AlphaFoldDB" id="A0AA46I5H9"/>
<evidence type="ECO:0000256" key="1">
    <source>
        <dbReference type="ARBA" id="ARBA00004370"/>
    </source>
</evidence>
<evidence type="ECO:0000256" key="4">
    <source>
        <dbReference type="ARBA" id="ARBA00022989"/>
    </source>
</evidence>
<comment type="function">
    <text evidence="6">HflC and HflK could encode or regulate a protease.</text>
</comment>
<sequence>MADFNNPNFKKFINFVKKLGFLSIVIVLALYLLTGIYTVGPDEKAVVLTFGKYTKESNPGLNWYFPAPIGKVIKVKTTKVYREEIGFRTIDPGPPAKYQDKRTESLMLTGDENIVEIDFTVQYKINNVKKFLFNVKNQRKLVYDAAQASLRTVVGNSTLENILTIGKGEIQSQTQKKLQKLLDVYDSGISIVNIQLQDVQPPKEVLNAFKDVASAREDKVRYINEANGYRNDILPKARGEAEKLINEALAYKEKRIKEAEGDVARFLQLYEKYQLGKEVTKTRLYLETLEKVMPNVDKTIIDKNLDSGLLNIIDKGGITNEK</sequence>
<dbReference type="CDD" id="cd03404">
    <property type="entry name" value="SPFH_HflK"/>
    <property type="match status" value="1"/>
</dbReference>
<dbReference type="NCBIfam" id="TIGR01933">
    <property type="entry name" value="hflK"/>
    <property type="match status" value="1"/>
</dbReference>
<organism evidence="8 9">
    <name type="scientific">Hypnocyclicus thermotrophus</name>
    <dbReference type="NCBI Taxonomy" id="1627895"/>
    <lineage>
        <taxon>Bacteria</taxon>
        <taxon>Fusobacteriati</taxon>
        <taxon>Fusobacteriota</taxon>
        <taxon>Fusobacteriia</taxon>
        <taxon>Fusobacteriales</taxon>
        <taxon>Fusobacteriaceae</taxon>
        <taxon>Hypnocyclicus</taxon>
    </lineage>
</organism>
<feature type="domain" description="Band 7" evidence="7">
    <location>
        <begin position="34"/>
        <end position="213"/>
    </location>
</feature>
<keyword evidence="3 6" id="KW-0812">Transmembrane</keyword>
<evidence type="ECO:0000256" key="3">
    <source>
        <dbReference type="ARBA" id="ARBA00022692"/>
    </source>
</evidence>
<comment type="subcellular location">
    <subcellularLocation>
        <location evidence="1 6">Membrane</location>
    </subcellularLocation>
</comment>
<feature type="transmembrane region" description="Helical" evidence="6">
    <location>
        <begin position="21"/>
        <end position="40"/>
    </location>
</feature>
<gene>
    <name evidence="8" type="ORF">EV215_0977</name>
</gene>
<dbReference type="RefSeq" id="WP_134112871.1">
    <property type="nucleotide sequence ID" value="NZ_SOBG01000004.1"/>
</dbReference>
<dbReference type="Proteomes" id="UP000294678">
    <property type="component" value="Unassembled WGS sequence"/>
</dbReference>
<evidence type="ECO:0000256" key="5">
    <source>
        <dbReference type="ARBA" id="ARBA00023136"/>
    </source>
</evidence>
<keyword evidence="5 6" id="KW-0472">Membrane</keyword>
<accession>A0AA46I5H9</accession>
<proteinExistence type="inferred from homology"/>
<dbReference type="GO" id="GO:0008233">
    <property type="term" value="F:peptidase activity"/>
    <property type="evidence" value="ECO:0007669"/>
    <property type="project" value="UniProtKB-KW"/>
</dbReference>
<evidence type="ECO:0000313" key="9">
    <source>
        <dbReference type="Proteomes" id="UP000294678"/>
    </source>
</evidence>
<dbReference type="PANTHER" id="PTHR43327:SF2">
    <property type="entry name" value="MODULATOR OF FTSH PROTEASE HFLK"/>
    <property type="match status" value="1"/>
</dbReference>
<dbReference type="Pfam" id="PF01145">
    <property type="entry name" value="Band_7"/>
    <property type="match status" value="1"/>
</dbReference>
<comment type="similarity">
    <text evidence="2 6">Belongs to the band 7/mec-2 family. HflK subfamily.</text>
</comment>
<keyword evidence="8" id="KW-0378">Hydrolase</keyword>
<evidence type="ECO:0000256" key="6">
    <source>
        <dbReference type="RuleBase" id="RU364113"/>
    </source>
</evidence>
<evidence type="ECO:0000313" key="8">
    <source>
        <dbReference type="EMBL" id="TDT70432.1"/>
    </source>
</evidence>
<comment type="subunit">
    <text evidence="6">HflC and HflK may interact to form a multimeric complex.</text>
</comment>
<dbReference type="SMART" id="SM00244">
    <property type="entry name" value="PHB"/>
    <property type="match status" value="1"/>
</dbReference>
<dbReference type="InterPro" id="IPR050710">
    <property type="entry name" value="Band7/mec-2_domain"/>
</dbReference>
<dbReference type="InterPro" id="IPR036013">
    <property type="entry name" value="Band_7/SPFH_dom_sf"/>
</dbReference>
<dbReference type="GO" id="GO:0006508">
    <property type="term" value="P:proteolysis"/>
    <property type="evidence" value="ECO:0007669"/>
    <property type="project" value="UniProtKB-KW"/>
</dbReference>
<name>A0AA46I5H9_9FUSO</name>